<keyword evidence="2" id="KW-0808">Transferase</keyword>
<organism evidence="2 5">
    <name type="scientific">Enterocloster aldenensis</name>
    <dbReference type="NCBI Taxonomy" id="358742"/>
    <lineage>
        <taxon>Bacteria</taxon>
        <taxon>Bacillati</taxon>
        <taxon>Bacillota</taxon>
        <taxon>Clostridia</taxon>
        <taxon>Lachnospirales</taxon>
        <taxon>Lachnospiraceae</taxon>
        <taxon>Enterocloster</taxon>
    </lineage>
</organism>
<reference evidence="2" key="3">
    <citation type="submission" date="2022-01" db="EMBL/GenBank/DDBJ databases">
        <title>Collection of gut derived symbiotic bacterial strains cultured from healthy donors.</title>
        <authorList>
            <person name="Lin H."/>
            <person name="Kohout C."/>
            <person name="Waligurski E."/>
            <person name="Pamer E.G."/>
        </authorList>
    </citation>
    <scope>NUCLEOTIDE SEQUENCE</scope>
    <source>
        <strain evidence="2">DFI.6.55</strain>
    </source>
</reference>
<dbReference type="PANTHER" id="PTHR18964:SF149">
    <property type="entry name" value="BIFUNCTIONAL UDP-N-ACETYLGLUCOSAMINE 2-EPIMERASE_N-ACETYLMANNOSAMINE KINASE"/>
    <property type="match status" value="1"/>
</dbReference>
<dbReference type="InterPro" id="IPR000600">
    <property type="entry name" value="ROK"/>
</dbReference>
<dbReference type="PANTHER" id="PTHR18964">
    <property type="entry name" value="ROK (REPRESSOR, ORF, KINASE) FAMILY"/>
    <property type="match status" value="1"/>
</dbReference>
<reference evidence="3" key="2">
    <citation type="submission" date="2020-02" db="EMBL/GenBank/DDBJ databases">
        <authorList>
            <person name="Littmann E."/>
            <person name="Sorbara M."/>
        </authorList>
    </citation>
    <scope>NUCLEOTIDE SEQUENCE</scope>
    <source>
        <strain evidence="3">MSK.1.17</strain>
    </source>
</reference>
<dbReference type="Proteomes" id="UP001299608">
    <property type="component" value="Unassembled WGS sequence"/>
</dbReference>
<dbReference type="EC" id="2.7.1.55" evidence="2"/>
<evidence type="ECO:0000313" key="3">
    <source>
        <dbReference type="EMBL" id="NSJ48960.1"/>
    </source>
</evidence>
<comment type="caution">
    <text evidence="2">The sequence shown here is derived from an EMBL/GenBank/DDBJ whole genome shotgun (WGS) entry which is preliminary data.</text>
</comment>
<dbReference type="RefSeq" id="WP_165640917.1">
    <property type="nucleotide sequence ID" value="NZ_JAAITT010000011.1"/>
</dbReference>
<reference evidence="3 4" key="1">
    <citation type="journal article" date="2020" name="Cell Host Microbe">
        <title>Functional and Genomic Variation between Human-Derived Isolates of Lachnospiraceae Reveals Inter- and Intra-Species Diversity.</title>
        <authorList>
            <person name="Sorbara M.T."/>
            <person name="Littmann E.R."/>
            <person name="Fontana E."/>
            <person name="Moody T.U."/>
            <person name="Kohout C.E."/>
            <person name="Gjonbalaj M."/>
            <person name="Eaton V."/>
            <person name="Seok R."/>
            <person name="Leiner I.M."/>
            <person name="Pamer E.G."/>
        </authorList>
    </citation>
    <scope>NUCLEOTIDE SEQUENCE [LARGE SCALE GENOMIC DNA]</scope>
    <source>
        <strain evidence="3 4">MSK.1.17</strain>
    </source>
</reference>
<gene>
    <name evidence="2" type="primary">alsK</name>
    <name evidence="3" type="ORF">G5B36_09650</name>
    <name evidence="2" type="ORF">L0N08_02575</name>
</gene>
<comment type="similarity">
    <text evidence="1">Belongs to the ROK (NagC/XylR) family.</text>
</comment>
<dbReference type="EMBL" id="JAKNGE010000003">
    <property type="protein sequence ID" value="MCG4744290.1"/>
    <property type="molecule type" value="Genomic_DNA"/>
</dbReference>
<dbReference type="Pfam" id="PF00480">
    <property type="entry name" value="ROK"/>
    <property type="match status" value="1"/>
</dbReference>
<dbReference type="Gene3D" id="3.30.420.40">
    <property type="match status" value="2"/>
</dbReference>
<dbReference type="InterPro" id="IPR043129">
    <property type="entry name" value="ATPase_NBD"/>
</dbReference>
<protein>
    <submittedName>
        <fullName evidence="2">Allose kinase</fullName>
        <ecNumber evidence="2">2.7.1.55</ecNumber>
    </submittedName>
</protein>
<evidence type="ECO:0000313" key="4">
    <source>
        <dbReference type="Proteomes" id="UP000669239"/>
    </source>
</evidence>
<accession>A0AAW5BJ31</accession>
<evidence type="ECO:0000313" key="2">
    <source>
        <dbReference type="EMBL" id="MCG4744290.1"/>
    </source>
</evidence>
<dbReference type="Proteomes" id="UP000669239">
    <property type="component" value="Unassembled WGS sequence"/>
</dbReference>
<dbReference type="SUPFAM" id="SSF53067">
    <property type="entry name" value="Actin-like ATPase domain"/>
    <property type="match status" value="1"/>
</dbReference>
<dbReference type="GO" id="GO:0008787">
    <property type="term" value="F:D-allose kinase activity"/>
    <property type="evidence" value="ECO:0007669"/>
    <property type="project" value="UniProtKB-EC"/>
</dbReference>
<sequence length="301" mass="33341">MAHLYLSMEIGGTNLRYGVLDETFRVLDFKKEPSRYLSDAEDKGEYIEGLVRPYIERYGKEDFLCMTLSLASLMNRERTINYNSPNIKGFNNISLVDILTERTGLGVFMERDVNTALLYEIWKGHIDKRGIIIGIFIGTGLGNAMCIDGKVYIGNTGSACELGHIPVLGFTDSCGCGKKGCIELKASGRTLYLLAEEKYHCPVSEIFERHGGEKDVKDVVHACAMAAATEITILDPNYVVLGGGVVDMKGFPMEYFEQTVKENLRIPYPRDSVRFIRALGDPEAGIVGAAINAAARMEQRV</sequence>
<evidence type="ECO:0000313" key="5">
    <source>
        <dbReference type="Proteomes" id="UP001299608"/>
    </source>
</evidence>
<keyword evidence="2" id="KW-0418">Kinase</keyword>
<keyword evidence="4" id="KW-1185">Reference proteome</keyword>
<name>A0AAW5BJ31_9FIRM</name>
<proteinExistence type="inferred from homology"/>
<dbReference type="EMBL" id="JAAITT010000011">
    <property type="protein sequence ID" value="NSJ48960.1"/>
    <property type="molecule type" value="Genomic_DNA"/>
</dbReference>
<evidence type="ECO:0000256" key="1">
    <source>
        <dbReference type="ARBA" id="ARBA00006479"/>
    </source>
</evidence>
<dbReference type="AlphaFoldDB" id="A0AAW5BJ31"/>
<dbReference type="CDD" id="cd24070">
    <property type="entry name" value="ASKHA_NBD_ROK_AlsK"/>
    <property type="match status" value="1"/>
</dbReference>
<dbReference type="NCBIfam" id="NF007251">
    <property type="entry name" value="PRK09698.1"/>
    <property type="match status" value="1"/>
</dbReference>